<evidence type="ECO:0000313" key="2">
    <source>
        <dbReference type="Proteomes" id="UP000670092"/>
    </source>
</evidence>
<reference evidence="1 2" key="1">
    <citation type="submission" date="2021-01" db="EMBL/GenBank/DDBJ databases">
        <title>Chromosome-level genome assembly of a human fungal pathogen reveals clustering of transcriptionally co-regulated genes.</title>
        <authorList>
            <person name="Voorhies M."/>
            <person name="Cohen S."/>
            <person name="Shea T.P."/>
            <person name="Petrus S."/>
            <person name="Munoz J.F."/>
            <person name="Poplawski S."/>
            <person name="Goldman W.E."/>
            <person name="Michael T."/>
            <person name="Cuomo C.A."/>
            <person name="Sil A."/>
            <person name="Beyhan S."/>
        </authorList>
    </citation>
    <scope>NUCLEOTIDE SEQUENCE [LARGE SCALE GENOMIC DNA]</scope>
    <source>
        <strain evidence="1 2">G184AR</strain>
    </source>
</reference>
<accession>A0A8H7YXI5</accession>
<name>A0A8H7YXI5_AJECA</name>
<dbReference type="VEuPathDB" id="FungiDB:I7I52_10264"/>
<dbReference type="EMBL" id="JAEVHI010000002">
    <property type="protein sequence ID" value="KAG5299827.1"/>
    <property type="molecule type" value="Genomic_DNA"/>
</dbReference>
<proteinExistence type="predicted"/>
<organism evidence="1 2">
    <name type="scientific">Ajellomyces capsulatus</name>
    <name type="common">Darling's disease fungus</name>
    <name type="synonym">Histoplasma capsulatum</name>
    <dbReference type="NCBI Taxonomy" id="5037"/>
    <lineage>
        <taxon>Eukaryota</taxon>
        <taxon>Fungi</taxon>
        <taxon>Dikarya</taxon>
        <taxon>Ascomycota</taxon>
        <taxon>Pezizomycotina</taxon>
        <taxon>Eurotiomycetes</taxon>
        <taxon>Eurotiomycetidae</taxon>
        <taxon>Onygenales</taxon>
        <taxon>Ajellomycetaceae</taxon>
        <taxon>Histoplasma</taxon>
    </lineage>
</organism>
<evidence type="ECO:0000313" key="1">
    <source>
        <dbReference type="EMBL" id="KAG5299827.1"/>
    </source>
</evidence>
<dbReference type="AlphaFoldDB" id="A0A8H7YXI5"/>
<gene>
    <name evidence="1" type="ORF">I7I52_10264</name>
</gene>
<sequence length="72" mass="8018">MASRVMLLSLDDTSTADEFSSRRTPLMFHVYKGASRILVHSYREIPKLRSFGGIDSIYSLMRQAHAGQSAVG</sequence>
<dbReference type="Proteomes" id="UP000670092">
    <property type="component" value="Unassembled WGS sequence"/>
</dbReference>
<comment type="caution">
    <text evidence="1">The sequence shown here is derived from an EMBL/GenBank/DDBJ whole genome shotgun (WGS) entry which is preliminary data.</text>
</comment>
<protein>
    <submittedName>
        <fullName evidence="1">Uncharacterized protein</fullName>
    </submittedName>
</protein>